<sequence>MIFDAERDLDREEVVVEQVVEEVVEEDVVEKEVAEKSTPKAKGVAPKARSISISEPSESHRADIPKKNLNKGKGKMVEPEKPLKRKYQILLDKEEARRLQAIFDEEARMAKEEAEKEAQLVEDWDNMKAKIDIDF</sequence>
<gene>
    <name evidence="2" type="ORF">Tco_0821201</name>
</gene>
<dbReference type="Proteomes" id="UP001151760">
    <property type="component" value="Unassembled WGS sequence"/>
</dbReference>
<evidence type="ECO:0000313" key="2">
    <source>
        <dbReference type="EMBL" id="GJT00032.1"/>
    </source>
</evidence>
<name>A0ABQ5AE74_9ASTR</name>
<reference evidence="2" key="2">
    <citation type="submission" date="2022-01" db="EMBL/GenBank/DDBJ databases">
        <authorList>
            <person name="Yamashiro T."/>
            <person name="Shiraishi A."/>
            <person name="Satake H."/>
            <person name="Nakayama K."/>
        </authorList>
    </citation>
    <scope>NUCLEOTIDE SEQUENCE</scope>
</reference>
<evidence type="ECO:0000256" key="1">
    <source>
        <dbReference type="SAM" id="MobiDB-lite"/>
    </source>
</evidence>
<organism evidence="2 3">
    <name type="scientific">Tanacetum coccineum</name>
    <dbReference type="NCBI Taxonomy" id="301880"/>
    <lineage>
        <taxon>Eukaryota</taxon>
        <taxon>Viridiplantae</taxon>
        <taxon>Streptophyta</taxon>
        <taxon>Embryophyta</taxon>
        <taxon>Tracheophyta</taxon>
        <taxon>Spermatophyta</taxon>
        <taxon>Magnoliopsida</taxon>
        <taxon>eudicotyledons</taxon>
        <taxon>Gunneridae</taxon>
        <taxon>Pentapetalae</taxon>
        <taxon>asterids</taxon>
        <taxon>campanulids</taxon>
        <taxon>Asterales</taxon>
        <taxon>Asteraceae</taxon>
        <taxon>Asteroideae</taxon>
        <taxon>Anthemideae</taxon>
        <taxon>Anthemidinae</taxon>
        <taxon>Tanacetum</taxon>
    </lineage>
</organism>
<keyword evidence="3" id="KW-1185">Reference proteome</keyword>
<accession>A0ABQ5AE74</accession>
<dbReference type="EMBL" id="BQNB010012164">
    <property type="protein sequence ID" value="GJT00032.1"/>
    <property type="molecule type" value="Genomic_DNA"/>
</dbReference>
<reference evidence="2" key="1">
    <citation type="journal article" date="2022" name="Int. J. Mol. Sci.">
        <title>Draft Genome of Tanacetum Coccineum: Genomic Comparison of Closely Related Tanacetum-Family Plants.</title>
        <authorList>
            <person name="Yamashiro T."/>
            <person name="Shiraishi A."/>
            <person name="Nakayama K."/>
            <person name="Satake H."/>
        </authorList>
    </citation>
    <scope>NUCLEOTIDE SEQUENCE</scope>
</reference>
<evidence type="ECO:0000313" key="3">
    <source>
        <dbReference type="Proteomes" id="UP001151760"/>
    </source>
</evidence>
<protein>
    <submittedName>
        <fullName evidence="2">Uncharacterized protein</fullName>
    </submittedName>
</protein>
<feature type="region of interest" description="Disordered" evidence="1">
    <location>
        <begin position="33"/>
        <end position="78"/>
    </location>
</feature>
<proteinExistence type="predicted"/>
<comment type="caution">
    <text evidence="2">The sequence shown here is derived from an EMBL/GenBank/DDBJ whole genome shotgun (WGS) entry which is preliminary data.</text>
</comment>
<feature type="compositionally biased region" description="Basic and acidic residues" evidence="1">
    <location>
        <begin position="57"/>
        <end position="66"/>
    </location>
</feature>